<dbReference type="HAMAP" id="MF_00384">
    <property type="entry name" value="Homoser_kinase"/>
    <property type="match status" value="1"/>
</dbReference>
<dbReference type="InterPro" id="IPR013750">
    <property type="entry name" value="GHMP_kinase_C_dom"/>
</dbReference>
<evidence type="ECO:0000259" key="14">
    <source>
        <dbReference type="Pfam" id="PF00288"/>
    </source>
</evidence>
<dbReference type="GO" id="GO:0009088">
    <property type="term" value="P:threonine biosynthetic process"/>
    <property type="evidence" value="ECO:0007669"/>
    <property type="project" value="UniProtKB-UniRule"/>
</dbReference>
<evidence type="ECO:0000256" key="7">
    <source>
        <dbReference type="ARBA" id="ARBA00022697"/>
    </source>
</evidence>
<dbReference type="Pfam" id="PF08544">
    <property type="entry name" value="GHMP_kinases_C"/>
    <property type="match status" value="1"/>
</dbReference>
<keyword evidence="8 13" id="KW-0547">Nucleotide-binding</keyword>
<dbReference type="PRINTS" id="PR00958">
    <property type="entry name" value="HOMSERKINASE"/>
</dbReference>
<dbReference type="PROSITE" id="PS00627">
    <property type="entry name" value="GHMP_KINASES_ATP"/>
    <property type="match status" value="1"/>
</dbReference>
<dbReference type="AlphaFoldDB" id="A0A849HEQ6"/>
<evidence type="ECO:0000256" key="12">
    <source>
        <dbReference type="ARBA" id="ARBA00049954"/>
    </source>
</evidence>
<comment type="subcellular location">
    <subcellularLocation>
        <location evidence="13">Cytoplasm</location>
    </subcellularLocation>
</comment>
<protein>
    <recommendedName>
        <fullName evidence="4 13">Homoserine kinase</fullName>
        <shortName evidence="13">HK</shortName>
        <shortName evidence="13">HSK</shortName>
        <ecNumber evidence="3 13">2.7.1.39</ecNumber>
    </recommendedName>
</protein>
<accession>A0A849HEQ6</accession>
<dbReference type="EC" id="2.7.1.39" evidence="3 13"/>
<dbReference type="InterPro" id="IPR006203">
    <property type="entry name" value="GHMP_knse_ATP-bd_CS"/>
</dbReference>
<evidence type="ECO:0000256" key="9">
    <source>
        <dbReference type="ARBA" id="ARBA00022777"/>
    </source>
</evidence>
<dbReference type="SUPFAM" id="SSF54211">
    <property type="entry name" value="Ribosomal protein S5 domain 2-like"/>
    <property type="match status" value="1"/>
</dbReference>
<organism evidence="16 17">
    <name type="scientific">Knoellia koreensis</name>
    <dbReference type="NCBI Taxonomy" id="2730921"/>
    <lineage>
        <taxon>Bacteria</taxon>
        <taxon>Bacillati</taxon>
        <taxon>Actinomycetota</taxon>
        <taxon>Actinomycetes</taxon>
        <taxon>Micrococcales</taxon>
        <taxon>Intrasporangiaceae</taxon>
        <taxon>Knoellia</taxon>
    </lineage>
</organism>
<reference evidence="16 17" key="1">
    <citation type="submission" date="2020-04" db="EMBL/GenBank/DDBJ databases">
        <title>Knoellia sp. isolate from air conditioner.</title>
        <authorList>
            <person name="Chea S."/>
            <person name="Kim D.-U."/>
        </authorList>
    </citation>
    <scope>NUCLEOTIDE SEQUENCE [LARGE SCALE GENOMIC DNA]</scope>
    <source>
        <strain evidence="16 17">DB2414S</strain>
    </source>
</reference>
<dbReference type="SUPFAM" id="SSF55060">
    <property type="entry name" value="GHMP Kinase, C-terminal domain"/>
    <property type="match status" value="1"/>
</dbReference>
<dbReference type="InterPro" id="IPR006204">
    <property type="entry name" value="GHMP_kinase_N_dom"/>
</dbReference>
<comment type="caution">
    <text evidence="16">The sequence shown here is derived from an EMBL/GenBank/DDBJ whole genome shotgun (WGS) entry which is preliminary data.</text>
</comment>
<dbReference type="PANTHER" id="PTHR20861">
    <property type="entry name" value="HOMOSERINE/4-DIPHOSPHOCYTIDYL-2-C-METHYL-D-ERYTHRITOL KINASE"/>
    <property type="match status" value="1"/>
</dbReference>
<evidence type="ECO:0000256" key="11">
    <source>
        <dbReference type="ARBA" id="ARBA00049375"/>
    </source>
</evidence>
<name>A0A849HEQ6_9MICO</name>
<comment type="function">
    <text evidence="12 13">Catalyzes the ATP-dependent phosphorylation of L-homoserine to L-homoserine phosphate.</text>
</comment>
<dbReference type="Pfam" id="PF00288">
    <property type="entry name" value="GHMP_kinases_N"/>
    <property type="match status" value="1"/>
</dbReference>
<keyword evidence="5 13" id="KW-0028">Amino-acid biosynthesis</keyword>
<evidence type="ECO:0000256" key="2">
    <source>
        <dbReference type="ARBA" id="ARBA00007370"/>
    </source>
</evidence>
<sequence>MSRVLDPGASVTVRVPASSANLGPGFDSIGLALGLWDTCTATVTDTPGIVVDVEGEGAQDVPRDGSHLVVRTMLRAWEALGVEPPPGLHLQCANTVPHGRGLGSSATAIVTGILAAQGIDDVCRGAGGDGASPDLGFVNDLAAELEGHPDNSSASVFGGLTLSWSDEPGRTSTVRLEPHPDVRALVFVPATQLSTAKARSVLPTHVRHGDAASNSARAALLVHAVTSQPAYLLAATREWLHQEARRESFSSSMALVDRLRAAGHAAVISGAGPSVLVLTTADRAGEVTAFGDPAWSVLAPGIPTIGAHITDRTRAGLDPQSRDFG</sequence>
<evidence type="ECO:0000313" key="16">
    <source>
        <dbReference type="EMBL" id="NNM45752.1"/>
    </source>
</evidence>
<dbReference type="InterPro" id="IPR000870">
    <property type="entry name" value="Homoserine_kinase"/>
</dbReference>
<keyword evidence="6 13" id="KW-0808">Transferase</keyword>
<dbReference type="Gene3D" id="3.30.70.890">
    <property type="entry name" value="GHMP kinase, C-terminal domain"/>
    <property type="match status" value="1"/>
</dbReference>
<dbReference type="Proteomes" id="UP000588586">
    <property type="component" value="Unassembled WGS sequence"/>
</dbReference>
<dbReference type="NCBIfam" id="TIGR00191">
    <property type="entry name" value="thrB"/>
    <property type="match status" value="1"/>
</dbReference>
<comment type="similarity">
    <text evidence="2 13">Belongs to the GHMP kinase family. Homoserine kinase subfamily.</text>
</comment>
<feature type="binding site" evidence="13">
    <location>
        <begin position="97"/>
        <end position="107"/>
    </location>
    <ligand>
        <name>ATP</name>
        <dbReference type="ChEBI" id="CHEBI:30616"/>
    </ligand>
</feature>
<dbReference type="InterPro" id="IPR020568">
    <property type="entry name" value="Ribosomal_Su5_D2-typ_SF"/>
</dbReference>
<evidence type="ECO:0000259" key="15">
    <source>
        <dbReference type="Pfam" id="PF08544"/>
    </source>
</evidence>
<feature type="domain" description="GHMP kinase C-terminal" evidence="15">
    <location>
        <begin position="234"/>
        <end position="287"/>
    </location>
</feature>
<proteinExistence type="inferred from homology"/>
<keyword evidence="9 13" id="KW-0418">Kinase</keyword>
<evidence type="ECO:0000256" key="6">
    <source>
        <dbReference type="ARBA" id="ARBA00022679"/>
    </source>
</evidence>
<dbReference type="PANTHER" id="PTHR20861:SF1">
    <property type="entry name" value="HOMOSERINE KINASE"/>
    <property type="match status" value="1"/>
</dbReference>
<dbReference type="Gene3D" id="3.30.230.10">
    <property type="match status" value="1"/>
</dbReference>
<evidence type="ECO:0000256" key="1">
    <source>
        <dbReference type="ARBA" id="ARBA00005015"/>
    </source>
</evidence>
<gene>
    <name evidence="13" type="primary">thrB</name>
    <name evidence="16" type="ORF">HJG52_06995</name>
</gene>
<dbReference type="GO" id="GO:0004413">
    <property type="term" value="F:homoserine kinase activity"/>
    <property type="evidence" value="ECO:0007669"/>
    <property type="project" value="UniProtKB-UniRule"/>
</dbReference>
<keyword evidence="13" id="KW-0963">Cytoplasm</keyword>
<evidence type="ECO:0000256" key="4">
    <source>
        <dbReference type="ARBA" id="ARBA00017858"/>
    </source>
</evidence>
<evidence type="ECO:0000256" key="8">
    <source>
        <dbReference type="ARBA" id="ARBA00022741"/>
    </source>
</evidence>
<keyword evidence="10 13" id="KW-0067">ATP-binding</keyword>
<keyword evidence="7 13" id="KW-0791">Threonine biosynthesis</keyword>
<comment type="catalytic activity">
    <reaction evidence="11 13">
        <text>L-homoserine + ATP = O-phospho-L-homoserine + ADP + H(+)</text>
        <dbReference type="Rhea" id="RHEA:13985"/>
        <dbReference type="ChEBI" id="CHEBI:15378"/>
        <dbReference type="ChEBI" id="CHEBI:30616"/>
        <dbReference type="ChEBI" id="CHEBI:57476"/>
        <dbReference type="ChEBI" id="CHEBI:57590"/>
        <dbReference type="ChEBI" id="CHEBI:456216"/>
        <dbReference type="EC" id="2.7.1.39"/>
    </reaction>
</comment>
<keyword evidence="17" id="KW-1185">Reference proteome</keyword>
<evidence type="ECO:0000256" key="10">
    <source>
        <dbReference type="ARBA" id="ARBA00022840"/>
    </source>
</evidence>
<dbReference type="GO" id="GO:0005737">
    <property type="term" value="C:cytoplasm"/>
    <property type="evidence" value="ECO:0007669"/>
    <property type="project" value="UniProtKB-SubCell"/>
</dbReference>
<dbReference type="RefSeq" id="WP_171242739.1">
    <property type="nucleotide sequence ID" value="NZ_JABEPQ010000001.1"/>
</dbReference>
<comment type="pathway">
    <text evidence="1 13">Amino-acid biosynthesis; L-threonine biosynthesis; L-threonine from L-aspartate: step 4/5.</text>
</comment>
<dbReference type="UniPathway" id="UPA00050">
    <property type="reaction ID" value="UER00064"/>
</dbReference>
<evidence type="ECO:0000256" key="13">
    <source>
        <dbReference type="HAMAP-Rule" id="MF_00384"/>
    </source>
</evidence>
<evidence type="ECO:0000313" key="17">
    <source>
        <dbReference type="Proteomes" id="UP000588586"/>
    </source>
</evidence>
<evidence type="ECO:0000256" key="3">
    <source>
        <dbReference type="ARBA" id="ARBA00012078"/>
    </source>
</evidence>
<dbReference type="PIRSF" id="PIRSF000676">
    <property type="entry name" value="Homoser_kin"/>
    <property type="match status" value="1"/>
</dbReference>
<dbReference type="GO" id="GO:0005524">
    <property type="term" value="F:ATP binding"/>
    <property type="evidence" value="ECO:0007669"/>
    <property type="project" value="UniProtKB-UniRule"/>
</dbReference>
<dbReference type="InterPro" id="IPR014721">
    <property type="entry name" value="Ribsml_uS5_D2-typ_fold_subgr"/>
</dbReference>
<feature type="domain" description="GHMP kinase N-terminal" evidence="14">
    <location>
        <begin position="68"/>
        <end position="159"/>
    </location>
</feature>
<dbReference type="EMBL" id="JABEPQ010000001">
    <property type="protein sequence ID" value="NNM45752.1"/>
    <property type="molecule type" value="Genomic_DNA"/>
</dbReference>
<evidence type="ECO:0000256" key="5">
    <source>
        <dbReference type="ARBA" id="ARBA00022605"/>
    </source>
</evidence>
<dbReference type="InterPro" id="IPR036554">
    <property type="entry name" value="GHMP_kinase_C_sf"/>
</dbReference>